<comment type="caution">
    <text evidence="1">The sequence shown here is derived from an EMBL/GenBank/DDBJ whole genome shotgun (WGS) entry which is preliminary data.</text>
</comment>
<evidence type="ECO:0000313" key="1">
    <source>
        <dbReference type="EMBL" id="KAH9794974.1"/>
    </source>
</evidence>
<keyword evidence="2" id="KW-1185">Reference proteome</keyword>
<evidence type="ECO:0000313" key="2">
    <source>
        <dbReference type="Proteomes" id="UP000829398"/>
    </source>
</evidence>
<reference evidence="2" key="1">
    <citation type="journal article" date="2023" name="Hortic. Res.">
        <title>A chromosome-level phased genome enabling allele-level studies in sweet orange: a case study on citrus Huanglongbing tolerance.</title>
        <authorList>
            <person name="Wu B."/>
            <person name="Yu Q."/>
            <person name="Deng Z."/>
            <person name="Duan Y."/>
            <person name="Luo F."/>
            <person name="Gmitter F. Jr."/>
        </authorList>
    </citation>
    <scope>NUCLEOTIDE SEQUENCE [LARGE SCALE GENOMIC DNA]</scope>
    <source>
        <strain evidence="2">cv. Valencia</strain>
    </source>
</reference>
<gene>
    <name evidence="1" type="ORF">KPL71_005072</name>
</gene>
<proteinExistence type="predicted"/>
<name>A0ACB8NBL9_CITSI</name>
<sequence length="1353" mass="153990">MKYYCPIRSCRVKYIFDRIFESDQINHNSIQIPRVHNFELVEGMKLQINASGSSIGRNVRVQFQLRNCARTWILHWGFLYRGNTNWFIPAEHPKQGALQTPFVKSGEIYLVTVELRDPKIHAIEFVLKDGSHDRWLLSFFLQLSAFFFWSLGVRRILNLMNTLSWCLRLRLNHGNFRIEIPEIDTNTCLQPIPKDLIELRAYQNWERRGRPNNSPQQQQKDYNDALKELQLQLSNGISLKDLQSSHMTASTKPVFKNKEQIRYGVPSYPCRRHDVEKWLQKNYKGHVKTNTLPSSSFVALVENSLGADNVISRQSYHMDHEIVVLSKIISSDYHILVAVNMKGAAILHWGISKCSPGEWLSPPPDMLPEKSKMVAGACQTYFTDIATARGSFQMVDVNLQKRKFVGIQFVIWSGGSWIKNNGENFFVGLHPMDPKDKNFVSKVDGDDKVKWLLDEISCREKEAERSLMHRFNIAAELTERCKGEGELGLIAIMVWMRFMACRHLTWNKNYNVKPREISEAQDRFTNLLQKIYSSQPNDREIVRLIMAFVGRGGQGDVGQRIRDEILVIQRNNGCKTGMMEEWHQKLHNNTSPDDIIICEALLNYIRCGFKIDAYWQTLNCHGLSKQKLASYDRPIVSEPRFRADAKESLTRDLTMYLKTLKAVHSGADLESAIETCYKFIFKITGDYLFLAFQINLCIENLFVLLLECLTFIIAHIHDESINQLMEKLVDSRIELHPVLGTACGRAKDLLFLDISLASAIKTTMERGLKDLNFSHPPEIMSFISLLLESLCLSVVNNEDLIYCTKDWYRVSESYRTNDAQWALQAKAILDRLQLVLAERSQTYQKKFQPSVKYLGCLLGVEKYVIDNFTEELVRAQSEAVLSILINRFEPVLRKVANLGCWQVISPVEVCGFITSVNELITLQNKVYRRPTIIIASRITGEEEIPVGVVAVLTSDMPDVLSHVSIRARNNKVCFATCFDQNILRNLRLKEGKAVSIRLKSTNLIISDISSSNLSLSSSALPSIPQGITFKRKIFRGKYAVSVEDFAPDMVGAKSCNIKFLRGRVPSWIKIPTSVAIPFGAFETVLSENINKDIANKISRLYKFINGGDLSKLQEIQEAVLQMSAPLSLIYELKNKMRSSGMPWPGDEGWNLAWRSIKKVWASKWNERAFISCRKANLNHDNLCMAVLIQETICGDYAFVIHTKNPLSGDNSEIYTEIVKGLGETLVGAYPGRAMSFVTKKNNLKSPIVTCYPSKLIGLYGKPSIIFRSDSNGEDLEKYAGAGLYDSVIMNDPEKVVLDYSRDPMVGDKSFQTSVFSKIAETGKIIESLYGYPQDIEGVLKDGSIYVVQARPQM</sequence>
<protein>
    <submittedName>
        <fullName evidence="1">Alpha-glucan water dikinase 2</fullName>
    </submittedName>
</protein>
<dbReference type="Proteomes" id="UP000829398">
    <property type="component" value="Chromosome 2"/>
</dbReference>
<accession>A0ACB8NBL9</accession>
<dbReference type="EMBL" id="CM039171">
    <property type="protein sequence ID" value="KAH9794974.1"/>
    <property type="molecule type" value="Genomic_DNA"/>
</dbReference>
<organism evidence="1 2">
    <name type="scientific">Citrus sinensis</name>
    <name type="common">Sweet orange</name>
    <name type="synonym">Citrus aurantium var. sinensis</name>
    <dbReference type="NCBI Taxonomy" id="2711"/>
    <lineage>
        <taxon>Eukaryota</taxon>
        <taxon>Viridiplantae</taxon>
        <taxon>Streptophyta</taxon>
        <taxon>Embryophyta</taxon>
        <taxon>Tracheophyta</taxon>
        <taxon>Spermatophyta</taxon>
        <taxon>Magnoliopsida</taxon>
        <taxon>eudicotyledons</taxon>
        <taxon>Gunneridae</taxon>
        <taxon>Pentapetalae</taxon>
        <taxon>rosids</taxon>
        <taxon>malvids</taxon>
        <taxon>Sapindales</taxon>
        <taxon>Rutaceae</taxon>
        <taxon>Aurantioideae</taxon>
        <taxon>Citrus</taxon>
    </lineage>
</organism>